<dbReference type="InterPro" id="IPR001079">
    <property type="entry name" value="Galectin_CRD"/>
</dbReference>
<dbReference type="InterPro" id="IPR013320">
    <property type="entry name" value="ConA-like_dom_sf"/>
</dbReference>
<dbReference type="AlphaFoldDB" id="A0A3N0YQL2"/>
<dbReference type="FunFam" id="2.60.120.200:FF:000124">
    <property type="entry name" value="Galectin-4"/>
    <property type="match status" value="1"/>
</dbReference>
<dbReference type="SUPFAM" id="SSF49899">
    <property type="entry name" value="Concanavalin A-like lectins/glucanases"/>
    <property type="match status" value="3"/>
</dbReference>
<dbReference type="CDD" id="cd00070">
    <property type="entry name" value="GLECT"/>
    <property type="match status" value="3"/>
</dbReference>
<feature type="non-terminal residue" evidence="5">
    <location>
        <position position="1"/>
    </location>
</feature>
<dbReference type="GO" id="GO:0032689">
    <property type="term" value="P:negative regulation of type II interferon production"/>
    <property type="evidence" value="ECO:0007669"/>
    <property type="project" value="TreeGrafter"/>
</dbReference>
<dbReference type="Pfam" id="PF00337">
    <property type="entry name" value="Gal-bind_lectin"/>
    <property type="match status" value="3"/>
</dbReference>
<dbReference type="GO" id="GO:0016936">
    <property type="term" value="F:galactoside binding"/>
    <property type="evidence" value="ECO:0007669"/>
    <property type="project" value="TreeGrafter"/>
</dbReference>
<keyword evidence="1 3" id="KW-0430">Lectin</keyword>
<name>A0A3N0YQL2_ANAGA</name>
<evidence type="ECO:0000313" key="5">
    <source>
        <dbReference type="EMBL" id="ROL48477.1"/>
    </source>
</evidence>
<feature type="domain" description="Galectin" evidence="4">
    <location>
        <begin position="274"/>
        <end position="363"/>
    </location>
</feature>
<gene>
    <name evidence="5" type="ORF">DPX16_2184</name>
</gene>
<dbReference type="OrthoDB" id="6251307at2759"/>
<dbReference type="PROSITE" id="PS51304">
    <property type="entry name" value="GALECTIN"/>
    <property type="match status" value="3"/>
</dbReference>
<dbReference type="Proteomes" id="UP000281406">
    <property type="component" value="Unassembled WGS sequence"/>
</dbReference>
<reference evidence="5 6" key="1">
    <citation type="submission" date="2018-10" db="EMBL/GenBank/DDBJ databases">
        <title>Genome assembly for a Yunnan-Guizhou Plateau 3E fish, Anabarilius grahami (Regan), and its evolutionary and genetic applications.</title>
        <authorList>
            <person name="Jiang W."/>
        </authorList>
    </citation>
    <scope>NUCLEOTIDE SEQUENCE [LARGE SCALE GENOMIC DNA]</scope>
    <source>
        <strain evidence="5">AG-KIZ</strain>
        <tissue evidence="5">Muscle</tissue>
    </source>
</reference>
<keyword evidence="6" id="KW-1185">Reference proteome</keyword>
<dbReference type="PANTHER" id="PTHR11346">
    <property type="entry name" value="GALECTIN"/>
    <property type="match status" value="1"/>
</dbReference>
<dbReference type="EMBL" id="RJVU01029889">
    <property type="protein sequence ID" value="ROL48477.1"/>
    <property type="molecule type" value="Genomic_DNA"/>
</dbReference>
<evidence type="ECO:0000259" key="4">
    <source>
        <dbReference type="PROSITE" id="PS51304"/>
    </source>
</evidence>
<evidence type="ECO:0000256" key="3">
    <source>
        <dbReference type="RuleBase" id="RU102079"/>
    </source>
</evidence>
<dbReference type="PANTHER" id="PTHR11346:SF80">
    <property type="entry name" value="GALECTIN-9C"/>
    <property type="match status" value="1"/>
</dbReference>
<dbReference type="SMART" id="SM00908">
    <property type="entry name" value="Gal-bind_lectin"/>
    <property type="match status" value="3"/>
</dbReference>
<evidence type="ECO:0000256" key="1">
    <source>
        <dbReference type="ARBA" id="ARBA00022734"/>
    </source>
</evidence>
<keyword evidence="2" id="KW-0677">Repeat</keyword>
<dbReference type="Gene3D" id="2.60.120.200">
    <property type="match status" value="3"/>
</dbReference>
<evidence type="ECO:0000256" key="2">
    <source>
        <dbReference type="ARBA" id="ARBA00022737"/>
    </source>
</evidence>
<dbReference type="GO" id="GO:2000562">
    <property type="term" value="P:negative regulation of CD4-positive, alpha-beta T cell proliferation"/>
    <property type="evidence" value="ECO:0007669"/>
    <property type="project" value="TreeGrafter"/>
</dbReference>
<sequence>LFTQSVPFTTPIQGGLKDGMIITVCGRVLLDANRFDVDFLYGSDHVLHFNPRYDGGSGLVVHNTFQKGIWGSEENKSQTPFPRGQTFALQIFVTQGSYKISTNGKPFSEFKHRLPFSWVDRFCIVGKVELSLVAFQHVVMVPYKSVIHGGLQPGKVIIIHGVISPQANRVGISLRHKHGIAFDYSPRFDENVVVRNTYQDGKWGAEERSELLPYKRGALMQVTIFCSHHQYEVFVNGEKTHTYKHRYTKLEEIDVLDIRGDMQVGISLRHKHGIAFDYSPRFDENVVVRNTYQDGKWGAEERSELLPYKRGALMQVTIFCSHHQYEVFVNGEKTHTYKHRYTKLEEIDVLDIRGDMQLTFVQP</sequence>
<feature type="domain" description="Galectin" evidence="4">
    <location>
        <begin position="8"/>
        <end position="136"/>
    </location>
</feature>
<comment type="caution">
    <text evidence="5">The sequence shown here is derived from an EMBL/GenBank/DDBJ whole genome shotgun (WGS) entry which is preliminary data.</text>
</comment>
<proteinExistence type="predicted"/>
<dbReference type="SMART" id="SM00276">
    <property type="entry name" value="GLECT"/>
    <property type="match status" value="3"/>
</dbReference>
<dbReference type="GO" id="GO:0030246">
    <property type="term" value="F:carbohydrate binding"/>
    <property type="evidence" value="ECO:0007669"/>
    <property type="project" value="UniProtKB-UniRule"/>
</dbReference>
<protein>
    <recommendedName>
        <fullName evidence="3">Galectin</fullName>
    </recommendedName>
</protein>
<dbReference type="GO" id="GO:0010628">
    <property type="term" value="P:positive regulation of gene expression"/>
    <property type="evidence" value="ECO:0007669"/>
    <property type="project" value="TreeGrafter"/>
</dbReference>
<dbReference type="GO" id="GO:0005829">
    <property type="term" value="C:cytosol"/>
    <property type="evidence" value="ECO:0007669"/>
    <property type="project" value="TreeGrafter"/>
</dbReference>
<organism evidence="5 6">
    <name type="scientific">Anabarilius grahami</name>
    <name type="common">Kanglang fish</name>
    <name type="synonym">Barilius grahami</name>
    <dbReference type="NCBI Taxonomy" id="495550"/>
    <lineage>
        <taxon>Eukaryota</taxon>
        <taxon>Metazoa</taxon>
        <taxon>Chordata</taxon>
        <taxon>Craniata</taxon>
        <taxon>Vertebrata</taxon>
        <taxon>Euteleostomi</taxon>
        <taxon>Actinopterygii</taxon>
        <taxon>Neopterygii</taxon>
        <taxon>Teleostei</taxon>
        <taxon>Ostariophysi</taxon>
        <taxon>Cypriniformes</taxon>
        <taxon>Xenocyprididae</taxon>
        <taxon>Xenocypridinae</taxon>
        <taxon>Xenocypridinae incertae sedis</taxon>
        <taxon>Anabarilius</taxon>
    </lineage>
</organism>
<accession>A0A3N0YQL2</accession>
<dbReference type="InterPro" id="IPR044156">
    <property type="entry name" value="Galectin-like"/>
</dbReference>
<feature type="domain" description="Galectin" evidence="4">
    <location>
        <begin position="143"/>
        <end position="271"/>
    </location>
</feature>
<evidence type="ECO:0000313" key="6">
    <source>
        <dbReference type="Proteomes" id="UP000281406"/>
    </source>
</evidence>
<dbReference type="GO" id="GO:0005634">
    <property type="term" value="C:nucleus"/>
    <property type="evidence" value="ECO:0007669"/>
    <property type="project" value="TreeGrafter"/>
</dbReference>